<protein>
    <recommendedName>
        <fullName evidence="3">RNase H type-1 domain-containing protein</fullName>
    </recommendedName>
</protein>
<evidence type="ECO:0000313" key="2">
    <source>
        <dbReference type="Proteomes" id="UP001054252"/>
    </source>
</evidence>
<dbReference type="EMBL" id="BPVZ01000060">
    <property type="protein sequence ID" value="GKV22602.1"/>
    <property type="molecule type" value="Genomic_DNA"/>
</dbReference>
<gene>
    <name evidence="1" type="ORF">SLEP1_g32460</name>
</gene>
<accession>A0AAV5KDC8</accession>
<organism evidence="1 2">
    <name type="scientific">Rubroshorea leprosula</name>
    <dbReference type="NCBI Taxonomy" id="152421"/>
    <lineage>
        <taxon>Eukaryota</taxon>
        <taxon>Viridiplantae</taxon>
        <taxon>Streptophyta</taxon>
        <taxon>Embryophyta</taxon>
        <taxon>Tracheophyta</taxon>
        <taxon>Spermatophyta</taxon>
        <taxon>Magnoliopsida</taxon>
        <taxon>eudicotyledons</taxon>
        <taxon>Gunneridae</taxon>
        <taxon>Pentapetalae</taxon>
        <taxon>rosids</taxon>
        <taxon>malvids</taxon>
        <taxon>Malvales</taxon>
        <taxon>Dipterocarpaceae</taxon>
        <taxon>Rubroshorea</taxon>
    </lineage>
</organism>
<evidence type="ECO:0000313" key="1">
    <source>
        <dbReference type="EMBL" id="GKV22602.1"/>
    </source>
</evidence>
<proteinExistence type="predicted"/>
<dbReference type="AlphaFoldDB" id="A0AAV5KDC8"/>
<reference evidence="1 2" key="1">
    <citation type="journal article" date="2021" name="Commun. Biol.">
        <title>The genome of Shorea leprosula (Dipterocarpaceae) highlights the ecological relevance of drought in aseasonal tropical rainforests.</title>
        <authorList>
            <person name="Ng K.K.S."/>
            <person name="Kobayashi M.J."/>
            <person name="Fawcett J.A."/>
            <person name="Hatakeyama M."/>
            <person name="Paape T."/>
            <person name="Ng C.H."/>
            <person name="Ang C.C."/>
            <person name="Tnah L.H."/>
            <person name="Lee C.T."/>
            <person name="Nishiyama T."/>
            <person name="Sese J."/>
            <person name="O'Brien M.J."/>
            <person name="Copetti D."/>
            <person name="Mohd Noor M.I."/>
            <person name="Ong R.C."/>
            <person name="Putra M."/>
            <person name="Sireger I.Z."/>
            <person name="Indrioko S."/>
            <person name="Kosugi Y."/>
            <person name="Izuno A."/>
            <person name="Isagi Y."/>
            <person name="Lee S.L."/>
            <person name="Shimizu K.K."/>
        </authorList>
    </citation>
    <scope>NUCLEOTIDE SEQUENCE [LARGE SCALE GENOMIC DNA]</scope>
    <source>
        <strain evidence="1">214</strain>
    </source>
</reference>
<sequence>MKRGFGVVVRDCEDRIINGGRGTEPASSVLMMEASNCLEEGY</sequence>
<name>A0AAV5KDC8_9ROSI</name>
<comment type="caution">
    <text evidence="1">The sequence shown here is derived from an EMBL/GenBank/DDBJ whole genome shotgun (WGS) entry which is preliminary data.</text>
</comment>
<dbReference type="Proteomes" id="UP001054252">
    <property type="component" value="Unassembled WGS sequence"/>
</dbReference>
<evidence type="ECO:0008006" key="3">
    <source>
        <dbReference type="Google" id="ProtNLM"/>
    </source>
</evidence>
<keyword evidence="2" id="KW-1185">Reference proteome</keyword>